<dbReference type="GO" id="GO:0070403">
    <property type="term" value="F:NAD+ binding"/>
    <property type="evidence" value="ECO:0007669"/>
    <property type="project" value="InterPro"/>
</dbReference>
<evidence type="ECO:0000256" key="8">
    <source>
        <dbReference type="ARBA" id="ARBA00023098"/>
    </source>
</evidence>
<dbReference type="AlphaFoldDB" id="A0AAJ5WUG9"/>
<evidence type="ECO:0000256" key="10">
    <source>
        <dbReference type="ARBA" id="ARBA00023235"/>
    </source>
</evidence>
<dbReference type="PANTHER" id="PTHR23309:SF51">
    <property type="entry name" value="3-HYDROXYACYL-COA DEHYDROGENASE-RELATED"/>
    <property type="match status" value="1"/>
</dbReference>
<dbReference type="InterPro" id="IPR008927">
    <property type="entry name" value="6-PGluconate_DH-like_C_sf"/>
</dbReference>
<evidence type="ECO:0000256" key="7">
    <source>
        <dbReference type="ARBA" id="ARBA00023027"/>
    </source>
</evidence>
<evidence type="ECO:0000256" key="1">
    <source>
        <dbReference type="ARBA" id="ARBA00004275"/>
    </source>
</evidence>
<dbReference type="GO" id="GO:0004300">
    <property type="term" value="F:enoyl-CoA hydratase activity"/>
    <property type="evidence" value="ECO:0007669"/>
    <property type="project" value="UniProtKB-ARBA"/>
</dbReference>
<evidence type="ECO:0000256" key="6">
    <source>
        <dbReference type="ARBA" id="ARBA00023002"/>
    </source>
</evidence>
<evidence type="ECO:0000256" key="2">
    <source>
        <dbReference type="ARBA" id="ARBA00005005"/>
    </source>
</evidence>
<reference evidence="17" key="1">
    <citation type="submission" date="2023-03" db="EMBL/GenBank/DDBJ databases">
        <title>Andean soil-derived lignocellulolytic bacterial consortium as a source of novel taxa and putative plastic-active enzymes.</title>
        <authorList>
            <person name="Diaz-Garcia L."/>
            <person name="Chuvochina M."/>
            <person name="Feuerriegel G."/>
            <person name="Bunk B."/>
            <person name="Sproer C."/>
            <person name="Streit W.R."/>
            <person name="Rodriguez L.M."/>
            <person name="Overmann J."/>
            <person name="Jimenez D.J."/>
        </authorList>
    </citation>
    <scope>NUCLEOTIDE SEQUENCE</scope>
    <source>
        <strain evidence="17">MAG 833</strain>
    </source>
</reference>
<dbReference type="Proteomes" id="UP001213664">
    <property type="component" value="Chromosome"/>
</dbReference>
<evidence type="ECO:0000256" key="14">
    <source>
        <dbReference type="RuleBase" id="RU003707"/>
    </source>
</evidence>
<dbReference type="PANTHER" id="PTHR23309">
    <property type="entry name" value="3-HYDROXYACYL-COA DEHYROGENASE"/>
    <property type="match status" value="1"/>
</dbReference>
<dbReference type="GO" id="GO:0016853">
    <property type="term" value="F:isomerase activity"/>
    <property type="evidence" value="ECO:0007669"/>
    <property type="project" value="UniProtKB-KW"/>
</dbReference>
<dbReference type="InterPro" id="IPR029045">
    <property type="entry name" value="ClpP/crotonase-like_dom_sf"/>
</dbReference>
<dbReference type="SUPFAM" id="SSF51735">
    <property type="entry name" value="NAD(P)-binding Rossmann-fold domains"/>
    <property type="match status" value="1"/>
</dbReference>
<dbReference type="SUPFAM" id="SSF48179">
    <property type="entry name" value="6-phosphogluconate dehydrogenase C-terminal domain-like"/>
    <property type="match status" value="2"/>
</dbReference>
<evidence type="ECO:0000256" key="3">
    <source>
        <dbReference type="ARBA" id="ARBA00008750"/>
    </source>
</evidence>
<evidence type="ECO:0000256" key="11">
    <source>
        <dbReference type="ARBA" id="ARBA00023239"/>
    </source>
</evidence>
<dbReference type="Pfam" id="PF00725">
    <property type="entry name" value="3HCDH"/>
    <property type="match status" value="2"/>
</dbReference>
<dbReference type="InterPro" id="IPR006176">
    <property type="entry name" value="3-OHacyl-CoA_DH_NAD-bd"/>
</dbReference>
<dbReference type="InterPro" id="IPR006108">
    <property type="entry name" value="3HC_DH_C"/>
</dbReference>
<proteinExistence type="inferred from homology"/>
<protein>
    <submittedName>
        <fullName evidence="17">3-hydroxyacyl-CoA dehydrogenase NAD-binding domain-containing protein</fullName>
    </submittedName>
</protein>
<evidence type="ECO:0000256" key="5">
    <source>
        <dbReference type="ARBA" id="ARBA00022963"/>
    </source>
</evidence>
<dbReference type="EMBL" id="CP119326">
    <property type="protein sequence ID" value="WEK38471.1"/>
    <property type="molecule type" value="Genomic_DNA"/>
</dbReference>
<dbReference type="FunFam" id="3.40.50.720:FF:000009">
    <property type="entry name" value="Fatty oxidation complex, alpha subunit"/>
    <property type="match status" value="1"/>
</dbReference>
<keyword evidence="7" id="KW-0520">NAD</keyword>
<keyword evidence="6" id="KW-0560">Oxidoreductase</keyword>
<evidence type="ECO:0000256" key="13">
    <source>
        <dbReference type="ARBA" id="ARBA00049556"/>
    </source>
</evidence>
<comment type="catalytic activity">
    <reaction evidence="13">
        <text>a (3S)-3-hydroxyacyl-CoA + NAD(+) = a 3-oxoacyl-CoA + NADH + H(+)</text>
        <dbReference type="Rhea" id="RHEA:22432"/>
        <dbReference type="ChEBI" id="CHEBI:15378"/>
        <dbReference type="ChEBI" id="CHEBI:57318"/>
        <dbReference type="ChEBI" id="CHEBI:57540"/>
        <dbReference type="ChEBI" id="CHEBI:57945"/>
        <dbReference type="ChEBI" id="CHEBI:90726"/>
        <dbReference type="EC" id="1.1.1.35"/>
    </reaction>
</comment>
<keyword evidence="12" id="KW-0511">Multifunctional enzyme</keyword>
<comment type="pathway">
    <text evidence="2">Lipid metabolism; fatty acid beta-oxidation.</text>
</comment>
<keyword evidence="8" id="KW-0443">Lipid metabolism</keyword>
<evidence type="ECO:0000256" key="9">
    <source>
        <dbReference type="ARBA" id="ARBA00023140"/>
    </source>
</evidence>
<dbReference type="Gene3D" id="1.10.1040.50">
    <property type="match status" value="1"/>
</dbReference>
<comment type="similarity">
    <text evidence="14">Belongs to the enoyl-CoA hydratase/isomerase family.</text>
</comment>
<keyword evidence="11" id="KW-0456">Lyase</keyword>
<keyword evidence="10" id="KW-0413">Isomerase</keyword>
<dbReference type="CDD" id="cd06558">
    <property type="entry name" value="crotonase-like"/>
    <property type="match status" value="1"/>
</dbReference>
<evidence type="ECO:0000259" key="15">
    <source>
        <dbReference type="Pfam" id="PF00725"/>
    </source>
</evidence>
<evidence type="ECO:0000256" key="12">
    <source>
        <dbReference type="ARBA" id="ARBA00023268"/>
    </source>
</evidence>
<dbReference type="GO" id="GO:0003857">
    <property type="term" value="F:(3S)-3-hydroxyacyl-CoA dehydrogenase (NAD+) activity"/>
    <property type="evidence" value="ECO:0007669"/>
    <property type="project" value="UniProtKB-EC"/>
</dbReference>
<feature type="domain" description="3-hydroxyacyl-CoA dehydrogenase C-terminal" evidence="15">
    <location>
        <begin position="604"/>
        <end position="687"/>
    </location>
</feature>
<dbReference type="InterPro" id="IPR001753">
    <property type="entry name" value="Enoyl-CoA_hydra/iso"/>
</dbReference>
<feature type="domain" description="3-hydroxyacyl-CoA dehydrogenase C-terminal" evidence="15">
    <location>
        <begin position="483"/>
        <end position="568"/>
    </location>
</feature>
<dbReference type="Gene3D" id="3.40.50.720">
    <property type="entry name" value="NAD(P)-binding Rossmann-like Domain"/>
    <property type="match status" value="1"/>
</dbReference>
<dbReference type="Pfam" id="PF02737">
    <property type="entry name" value="3HCDH_N"/>
    <property type="match status" value="1"/>
</dbReference>
<feature type="domain" description="3-hydroxyacyl-CoA dehydrogenase NAD binding" evidence="16">
    <location>
        <begin position="303"/>
        <end position="477"/>
    </location>
</feature>
<dbReference type="Gene3D" id="3.90.226.10">
    <property type="entry name" value="2-enoyl-CoA Hydratase, Chain A, domain 1"/>
    <property type="match status" value="1"/>
</dbReference>
<name>A0AAJ5WUG9_9CAUL</name>
<dbReference type="SUPFAM" id="SSF52096">
    <property type="entry name" value="ClpP/crotonase"/>
    <property type="match status" value="1"/>
</dbReference>
<dbReference type="GO" id="GO:0006631">
    <property type="term" value="P:fatty acid metabolic process"/>
    <property type="evidence" value="ECO:0007669"/>
    <property type="project" value="UniProtKB-KW"/>
</dbReference>
<dbReference type="Pfam" id="PF00378">
    <property type="entry name" value="ECH_1"/>
    <property type="match status" value="1"/>
</dbReference>
<comment type="similarity">
    <text evidence="3">In the N-terminal section; belongs to the enoyl-CoA hydratase/isomerase family.</text>
</comment>
<keyword evidence="5" id="KW-0442">Lipid degradation</keyword>
<keyword evidence="9" id="KW-0576">Peroxisome</keyword>
<dbReference type="InterPro" id="IPR036291">
    <property type="entry name" value="NAD(P)-bd_dom_sf"/>
</dbReference>
<dbReference type="GO" id="GO:0016042">
    <property type="term" value="P:lipid catabolic process"/>
    <property type="evidence" value="ECO:0007669"/>
    <property type="project" value="UniProtKB-KW"/>
</dbReference>
<dbReference type="InterPro" id="IPR018376">
    <property type="entry name" value="Enoyl-CoA_hyd/isom_CS"/>
</dbReference>
<dbReference type="PROSITE" id="PS00166">
    <property type="entry name" value="ENOYL_COA_HYDRATASE"/>
    <property type="match status" value="1"/>
</dbReference>
<gene>
    <name evidence="17" type="ORF">P0Y50_07870</name>
</gene>
<organism evidence="17 18">
    <name type="scientific">Candidatus Brevundimonas colombiensis</name>
    <dbReference type="NCBI Taxonomy" id="3121376"/>
    <lineage>
        <taxon>Bacteria</taxon>
        <taxon>Pseudomonadati</taxon>
        <taxon>Pseudomonadota</taxon>
        <taxon>Alphaproteobacteria</taxon>
        <taxon>Caulobacterales</taxon>
        <taxon>Caulobacteraceae</taxon>
        <taxon>Brevundimonas</taxon>
    </lineage>
</organism>
<evidence type="ECO:0000313" key="18">
    <source>
        <dbReference type="Proteomes" id="UP001213664"/>
    </source>
</evidence>
<evidence type="ECO:0000259" key="16">
    <source>
        <dbReference type="Pfam" id="PF02737"/>
    </source>
</evidence>
<comment type="subcellular location">
    <subcellularLocation>
        <location evidence="1">Peroxisome</location>
    </subcellularLocation>
</comment>
<accession>A0AAJ5WUG9</accession>
<keyword evidence="4" id="KW-0276">Fatty acid metabolism</keyword>
<sequence length="692" mass="73141">MSSSINSVVSLDHRQNVAVVIIDSPPVNALSQPVREGVSLALRQALGDPDVRAVVLHCAGRTFCAGADISEFGRPLSAPDLNQVFEIMEAASVPIVAALHGTALGGGLELALACHYRIAARGAKVGLPEVSLGLLPGAGGTQRTPRLVGVAAAIELIAAGAPVDAERALAMGLIDRVVEGGDLLESAVDYARDLASDGAPLRRARDLSVDLTPEAAEAAAEAYQARNPKLFNGFKAPGHILLAVKASTDRSFDAGLERERELFNALMASDESAAQRHIFFAERAVSKIPGLAADVRPLDIQSAAVIGAGTMGTGIAIALLSAGIAVTLIDRATEALDKAVARIDRTYQDLVRKGRLTQQKAQACLGALTASSDLTAVGQVDLIIEAVFERLDLKQGVFKEIDALARPGAVLASNTSFLDLDAIASVVSRPQDVVGLHFFAPANIMRLLEVVRGAKTSDAVLVTAMALGRRLGKVAVLSGVCDGFIANRVMARRGEAADRLILEGAWPRDIDRVLEVYGFPMGSFAMMDLVGLDVIGWDREASAGRTVQEILCEAGHWGQKTGIGYYEYGPQGQVEPSRAAVEAIETIRARAGVSQRPRSDAELLNELLDPVVNESVRLLDEGIALRASDIDMALVAGYGWPVYQGGPMFWGDTVGLQGIVDRLKARIAAGEAIVLSPLLERYAAEGRRFVRD</sequence>
<evidence type="ECO:0000256" key="4">
    <source>
        <dbReference type="ARBA" id="ARBA00022832"/>
    </source>
</evidence>
<evidence type="ECO:0000313" key="17">
    <source>
        <dbReference type="EMBL" id="WEK38471.1"/>
    </source>
</evidence>